<evidence type="ECO:0000313" key="2">
    <source>
        <dbReference type="Proteomes" id="UP001055879"/>
    </source>
</evidence>
<keyword evidence="2" id="KW-1185">Reference proteome</keyword>
<accession>A0ACB8ZWN3</accession>
<comment type="caution">
    <text evidence="1">The sequence shown here is derived from an EMBL/GenBank/DDBJ whole genome shotgun (WGS) entry which is preliminary data.</text>
</comment>
<dbReference type="Proteomes" id="UP001055879">
    <property type="component" value="Linkage Group LG09"/>
</dbReference>
<protein>
    <submittedName>
        <fullName evidence="1">Uncharacterized protein</fullName>
    </submittedName>
</protein>
<sequence>MGDLSYLEMLDVKHISVDSLPDSIWKLKQLHYVNLNNIRLAMPPNTSLTLLTLWGLVLYEMIKVMKVWASCLINLSTNHGSNGDHGITTLPNCVEALGQLIYKRKNGLPSRRI</sequence>
<organism evidence="1 2">
    <name type="scientific">Arctium lappa</name>
    <name type="common">Greater burdock</name>
    <name type="synonym">Lappa major</name>
    <dbReference type="NCBI Taxonomy" id="4217"/>
    <lineage>
        <taxon>Eukaryota</taxon>
        <taxon>Viridiplantae</taxon>
        <taxon>Streptophyta</taxon>
        <taxon>Embryophyta</taxon>
        <taxon>Tracheophyta</taxon>
        <taxon>Spermatophyta</taxon>
        <taxon>Magnoliopsida</taxon>
        <taxon>eudicotyledons</taxon>
        <taxon>Gunneridae</taxon>
        <taxon>Pentapetalae</taxon>
        <taxon>asterids</taxon>
        <taxon>campanulids</taxon>
        <taxon>Asterales</taxon>
        <taxon>Asteraceae</taxon>
        <taxon>Carduoideae</taxon>
        <taxon>Cardueae</taxon>
        <taxon>Arctiinae</taxon>
        <taxon>Arctium</taxon>
    </lineage>
</organism>
<evidence type="ECO:0000313" key="1">
    <source>
        <dbReference type="EMBL" id="KAI3701775.1"/>
    </source>
</evidence>
<reference evidence="2" key="1">
    <citation type="journal article" date="2022" name="Mol. Ecol. Resour.">
        <title>The genomes of chicory, endive, great burdock and yacon provide insights into Asteraceae palaeo-polyploidization history and plant inulin production.</title>
        <authorList>
            <person name="Fan W."/>
            <person name="Wang S."/>
            <person name="Wang H."/>
            <person name="Wang A."/>
            <person name="Jiang F."/>
            <person name="Liu H."/>
            <person name="Zhao H."/>
            <person name="Xu D."/>
            <person name="Zhang Y."/>
        </authorList>
    </citation>
    <scope>NUCLEOTIDE SEQUENCE [LARGE SCALE GENOMIC DNA]</scope>
    <source>
        <strain evidence="2">cv. Niubang</strain>
    </source>
</reference>
<name>A0ACB8ZWN3_ARCLA</name>
<reference evidence="1 2" key="2">
    <citation type="journal article" date="2022" name="Mol. Ecol. Resour.">
        <title>The genomes of chicory, endive, great burdock and yacon provide insights into Asteraceae paleo-polyploidization history and plant inulin production.</title>
        <authorList>
            <person name="Fan W."/>
            <person name="Wang S."/>
            <person name="Wang H."/>
            <person name="Wang A."/>
            <person name="Jiang F."/>
            <person name="Liu H."/>
            <person name="Zhao H."/>
            <person name="Xu D."/>
            <person name="Zhang Y."/>
        </authorList>
    </citation>
    <scope>NUCLEOTIDE SEQUENCE [LARGE SCALE GENOMIC DNA]</scope>
    <source>
        <strain evidence="2">cv. Niubang</strain>
    </source>
</reference>
<dbReference type="EMBL" id="CM042055">
    <property type="protein sequence ID" value="KAI3701775.1"/>
    <property type="molecule type" value="Genomic_DNA"/>
</dbReference>
<gene>
    <name evidence="1" type="ORF">L6452_27111</name>
</gene>
<proteinExistence type="predicted"/>